<dbReference type="EMBL" id="CM000611">
    <property type="protein sequence ID" value="EEC48260.1"/>
    <property type="molecule type" value="Genomic_DNA"/>
</dbReference>
<protein>
    <submittedName>
        <fullName evidence="1">Uncharacterized protein</fullName>
    </submittedName>
</protein>
<evidence type="ECO:0000313" key="1">
    <source>
        <dbReference type="EMBL" id="EEC48260.1"/>
    </source>
</evidence>
<evidence type="ECO:0000313" key="2">
    <source>
        <dbReference type="Proteomes" id="UP000000759"/>
    </source>
</evidence>
<dbReference type="OrthoDB" id="48882at2759"/>
<accession>B7FZ03</accession>
<reference evidence="2" key="2">
    <citation type="submission" date="2008-08" db="EMBL/GenBank/DDBJ databases">
        <authorList>
            <consortium name="Diatom Consortium"/>
            <person name="Grigoriev I."/>
            <person name="Grimwood J."/>
            <person name="Kuo A."/>
            <person name="Otillar R.P."/>
            <person name="Salamov A."/>
            <person name="Detter J.C."/>
            <person name="Lindquist E."/>
            <person name="Shapiro H."/>
            <person name="Lucas S."/>
            <person name="Glavina del Rio T."/>
            <person name="Pitluck S."/>
            <person name="Rokhsar D."/>
            <person name="Bowler C."/>
        </authorList>
    </citation>
    <scope>GENOME REANNOTATION</scope>
    <source>
        <strain evidence="2">CCAP 1055/1</strain>
    </source>
</reference>
<organism evidence="1 2">
    <name type="scientific">Phaeodactylum tricornutum (strain CCAP 1055/1)</name>
    <dbReference type="NCBI Taxonomy" id="556484"/>
    <lineage>
        <taxon>Eukaryota</taxon>
        <taxon>Sar</taxon>
        <taxon>Stramenopiles</taxon>
        <taxon>Ochrophyta</taxon>
        <taxon>Bacillariophyta</taxon>
        <taxon>Bacillariophyceae</taxon>
        <taxon>Bacillariophycidae</taxon>
        <taxon>Naviculales</taxon>
        <taxon>Phaeodactylaceae</taxon>
        <taxon>Phaeodactylum</taxon>
    </lineage>
</organism>
<dbReference type="HOGENOM" id="CLU_687878_0_0_1"/>
<proteinExistence type="predicted"/>
<reference evidence="1 2" key="1">
    <citation type="journal article" date="2008" name="Nature">
        <title>The Phaeodactylum genome reveals the evolutionary history of diatom genomes.</title>
        <authorList>
            <person name="Bowler C."/>
            <person name="Allen A.E."/>
            <person name="Badger J.H."/>
            <person name="Grimwood J."/>
            <person name="Jabbari K."/>
            <person name="Kuo A."/>
            <person name="Maheswari U."/>
            <person name="Martens C."/>
            <person name="Maumus F."/>
            <person name="Otillar R.P."/>
            <person name="Rayko E."/>
            <person name="Salamov A."/>
            <person name="Vandepoele K."/>
            <person name="Beszteri B."/>
            <person name="Gruber A."/>
            <person name="Heijde M."/>
            <person name="Katinka M."/>
            <person name="Mock T."/>
            <person name="Valentin K."/>
            <person name="Verret F."/>
            <person name="Berges J.A."/>
            <person name="Brownlee C."/>
            <person name="Cadoret J.P."/>
            <person name="Chiovitti A."/>
            <person name="Choi C.J."/>
            <person name="Coesel S."/>
            <person name="De Martino A."/>
            <person name="Detter J.C."/>
            <person name="Durkin C."/>
            <person name="Falciatore A."/>
            <person name="Fournet J."/>
            <person name="Haruta M."/>
            <person name="Huysman M.J."/>
            <person name="Jenkins B.D."/>
            <person name="Jiroutova K."/>
            <person name="Jorgensen R.E."/>
            <person name="Joubert Y."/>
            <person name="Kaplan A."/>
            <person name="Kroger N."/>
            <person name="Kroth P.G."/>
            <person name="La Roche J."/>
            <person name="Lindquist E."/>
            <person name="Lommer M."/>
            <person name="Martin-Jezequel V."/>
            <person name="Lopez P.J."/>
            <person name="Lucas S."/>
            <person name="Mangogna M."/>
            <person name="McGinnis K."/>
            <person name="Medlin L.K."/>
            <person name="Montsant A."/>
            <person name="Oudot-Le Secq M.P."/>
            <person name="Napoli C."/>
            <person name="Obornik M."/>
            <person name="Parker M.S."/>
            <person name="Petit J.L."/>
            <person name="Porcel B.M."/>
            <person name="Poulsen N."/>
            <person name="Robison M."/>
            <person name="Rychlewski L."/>
            <person name="Rynearson T.A."/>
            <person name="Schmutz J."/>
            <person name="Shapiro H."/>
            <person name="Siaut M."/>
            <person name="Stanley M."/>
            <person name="Sussman M.R."/>
            <person name="Taylor A.R."/>
            <person name="Vardi A."/>
            <person name="von Dassow P."/>
            <person name="Vyverman W."/>
            <person name="Willis A."/>
            <person name="Wyrwicz L.S."/>
            <person name="Rokhsar D.S."/>
            <person name="Weissenbach J."/>
            <person name="Armbrust E.V."/>
            <person name="Green B.R."/>
            <person name="Van de Peer Y."/>
            <person name="Grigoriev I.V."/>
        </authorList>
    </citation>
    <scope>NUCLEOTIDE SEQUENCE [LARGE SCALE GENOMIC DNA]</scope>
    <source>
        <strain evidence="1 2">CCAP 1055/1</strain>
    </source>
</reference>
<gene>
    <name evidence="1" type="ORF">PHATRDRAFT_35694</name>
</gene>
<dbReference type="GeneID" id="7200974"/>
<dbReference type="PaxDb" id="2850-Phatr35694"/>
<name>B7FZ03_PHATC</name>
<dbReference type="KEGG" id="pti:PHATRDRAFT_35694"/>
<dbReference type="InParanoid" id="B7FZ03"/>
<dbReference type="RefSeq" id="XP_002180069.1">
    <property type="nucleotide sequence ID" value="XM_002180033.1"/>
</dbReference>
<dbReference type="AlphaFoldDB" id="B7FZ03"/>
<dbReference type="Proteomes" id="UP000000759">
    <property type="component" value="Chromosome 8"/>
</dbReference>
<sequence>MNRPRARFMCGTILLPFLCAVFVLDLRTTNRFNIWSGARLQSSSSLQTKPSGHREPCNCSLSLDSNRDQSTADQNNLKQKEAEKLISETPPLRFCRIPRIQFGPRSKYSKYVTFQCGGEAYYQLGQRLSAYGERGGTHPTNKTIPNVAWGRRSSIPLRTNQSALFFGNSHTRQILESFLCQYQEYIVDGSLERDSSENVGFVRFANNATVQWLINSWVAFSEELPKALPLELIEPRPLDTFDVVVLGAFNNLPNHRTTRSSHKKATGSAYLKAMEEASNNHPDLNWTKPPPTLLDLAETCSAKTTLVGVSMFKARGGSTDYDGFLRHYELLQEQGRSTVHLLKSRQHIATVGEGGSNQKHSVDEALEGAAGEMSHRCTGPHGSVVDLTVWDFVEVLTVKKD</sequence>
<keyword evidence="2" id="KW-1185">Reference proteome</keyword>